<organism evidence="1 2">
    <name type="scientific">Streptomonospora nanhaiensis</name>
    <dbReference type="NCBI Taxonomy" id="1323731"/>
    <lineage>
        <taxon>Bacteria</taxon>
        <taxon>Bacillati</taxon>
        <taxon>Actinomycetota</taxon>
        <taxon>Actinomycetes</taxon>
        <taxon>Streptosporangiales</taxon>
        <taxon>Nocardiopsidaceae</taxon>
        <taxon>Streptomonospora</taxon>
    </lineage>
</organism>
<accession>A0A853BKI7</accession>
<dbReference type="RefSeq" id="WP_308118454.1">
    <property type="nucleotide sequence ID" value="NZ_JACCFO010000001.1"/>
</dbReference>
<evidence type="ECO:0000313" key="1">
    <source>
        <dbReference type="EMBL" id="NYI95224.1"/>
    </source>
</evidence>
<reference evidence="1 2" key="1">
    <citation type="submission" date="2020-07" db="EMBL/GenBank/DDBJ databases">
        <title>Sequencing the genomes of 1000 actinobacteria strains.</title>
        <authorList>
            <person name="Klenk H.-P."/>
        </authorList>
    </citation>
    <scope>NUCLEOTIDE SEQUENCE [LARGE SCALE GENOMIC DNA]</scope>
    <source>
        <strain evidence="1 2">DSM 45927</strain>
    </source>
</reference>
<proteinExistence type="predicted"/>
<sequence>MDTGEPKNVFVVGLDAKNRETLEHVPDAARLRFHGLLEPEELQEGEVDIEALLDKARAQLDGFDGDIDAIVGYWDFPVSMIVPILTSEYGLPGTSASTSTGAAWSRAR</sequence>
<comment type="caution">
    <text evidence="1">The sequence shown here is derived from an EMBL/GenBank/DDBJ whole genome shotgun (WGS) entry which is preliminary data.</text>
</comment>
<dbReference type="AlphaFoldDB" id="A0A853BKI7"/>
<evidence type="ECO:0000313" key="2">
    <source>
        <dbReference type="Proteomes" id="UP000575985"/>
    </source>
</evidence>
<dbReference type="EMBL" id="JACCFO010000001">
    <property type="protein sequence ID" value="NYI95224.1"/>
    <property type="molecule type" value="Genomic_DNA"/>
</dbReference>
<gene>
    <name evidence="1" type="ORF">HNR12_001501</name>
</gene>
<name>A0A853BKI7_9ACTN</name>
<keyword evidence="2" id="KW-1185">Reference proteome</keyword>
<dbReference type="Proteomes" id="UP000575985">
    <property type="component" value="Unassembled WGS sequence"/>
</dbReference>
<protein>
    <submittedName>
        <fullName evidence="1">Uncharacterized protein</fullName>
    </submittedName>
</protein>